<reference evidence="1 2" key="1">
    <citation type="submission" date="2018-06" db="EMBL/GenBank/DDBJ databases">
        <authorList>
            <consortium name="Pathogen Informatics"/>
            <person name="Doyle S."/>
        </authorList>
    </citation>
    <scope>NUCLEOTIDE SEQUENCE [LARGE SCALE GENOMIC DNA]</scope>
    <source>
        <strain evidence="1 2">NCTC10289</strain>
    </source>
</reference>
<proteinExistence type="predicted"/>
<protein>
    <submittedName>
        <fullName evidence="1">Uncharacterized protein</fullName>
    </submittedName>
</protein>
<dbReference type="AlphaFoldDB" id="A0A376CTZ6"/>
<evidence type="ECO:0000313" key="1">
    <source>
        <dbReference type="EMBL" id="STC74599.1"/>
    </source>
</evidence>
<dbReference type="RefSeq" id="WP_115021151.1">
    <property type="nucleotide sequence ID" value="NZ_CP069533.1"/>
</dbReference>
<dbReference type="EMBL" id="UFXP01000001">
    <property type="protein sequence ID" value="STC74599.1"/>
    <property type="molecule type" value="Genomic_DNA"/>
</dbReference>
<evidence type="ECO:0000313" key="2">
    <source>
        <dbReference type="Proteomes" id="UP000254287"/>
    </source>
</evidence>
<accession>A0A376CTZ6</accession>
<dbReference type="Proteomes" id="UP000254287">
    <property type="component" value="Unassembled WGS sequence"/>
</dbReference>
<organism evidence="1 2">
    <name type="scientific">Corynebacterium minutissimum</name>
    <dbReference type="NCBI Taxonomy" id="38301"/>
    <lineage>
        <taxon>Bacteria</taxon>
        <taxon>Bacillati</taxon>
        <taxon>Actinomycetota</taxon>
        <taxon>Actinomycetes</taxon>
        <taxon>Mycobacteriales</taxon>
        <taxon>Corynebacteriaceae</taxon>
        <taxon>Corynebacterium</taxon>
    </lineage>
</organism>
<sequence length="68" mass="7820">MSINLRLTEEQAKHLTLLAGQAGLSKQQYMVSIIEKEFEKLVARDYVARHFADISESRSELLERLKDA</sequence>
<name>A0A376CTZ6_9CORY</name>
<gene>
    <name evidence="1" type="ORF">NCTC10289_00422</name>
</gene>